<evidence type="ECO:0000313" key="1">
    <source>
        <dbReference type="EMBL" id="GBN63791.1"/>
    </source>
</evidence>
<dbReference type="EMBL" id="BGPR01139179">
    <property type="protein sequence ID" value="GBN63825.1"/>
    <property type="molecule type" value="Genomic_DNA"/>
</dbReference>
<proteinExistence type="predicted"/>
<gene>
    <name evidence="1" type="ORF">AVEN_1038_1</name>
    <name evidence="4" type="ORF">AVEN_149266_1</name>
    <name evidence="2" type="ORF">AVEN_27684_1</name>
    <name evidence="3" type="ORF">AVEN_84305_1</name>
</gene>
<organism evidence="4 5">
    <name type="scientific">Araneus ventricosus</name>
    <name type="common">Orbweaver spider</name>
    <name type="synonym">Epeira ventricosa</name>
    <dbReference type="NCBI Taxonomy" id="182803"/>
    <lineage>
        <taxon>Eukaryota</taxon>
        <taxon>Metazoa</taxon>
        <taxon>Ecdysozoa</taxon>
        <taxon>Arthropoda</taxon>
        <taxon>Chelicerata</taxon>
        <taxon>Arachnida</taxon>
        <taxon>Araneae</taxon>
        <taxon>Araneomorphae</taxon>
        <taxon>Entelegynae</taxon>
        <taxon>Araneoidea</taxon>
        <taxon>Araneidae</taxon>
        <taxon>Araneus</taxon>
    </lineage>
</organism>
<evidence type="ECO:0000313" key="2">
    <source>
        <dbReference type="EMBL" id="GBN63825.1"/>
    </source>
</evidence>
<dbReference type="EMBL" id="BGPR01139162">
    <property type="protein sequence ID" value="GBN63791.1"/>
    <property type="molecule type" value="Genomic_DNA"/>
</dbReference>
<comment type="caution">
    <text evidence="4">The sequence shown here is derived from an EMBL/GenBank/DDBJ whole genome shotgun (WGS) entry which is preliminary data.</text>
</comment>
<sequence>MQLSLHVRLSDGQNAKSFTGSLRWKEAVNEINLCFMLRIKKDNSTFGDYNTTSRNSDGVAWWYSWLRDQRCSRFETRFHVRTAVYGDLVHVKSDVKVNNFQLVK</sequence>
<dbReference type="EMBL" id="BGPR01139186">
    <property type="protein sequence ID" value="GBN63844.1"/>
    <property type="molecule type" value="Genomic_DNA"/>
</dbReference>
<dbReference type="Proteomes" id="UP000499080">
    <property type="component" value="Unassembled WGS sequence"/>
</dbReference>
<dbReference type="AlphaFoldDB" id="A0A4Y2QKN9"/>
<evidence type="ECO:0000313" key="3">
    <source>
        <dbReference type="EMBL" id="GBN63844.1"/>
    </source>
</evidence>
<accession>A0A4Y2QKN9</accession>
<evidence type="ECO:0000313" key="4">
    <source>
        <dbReference type="EMBL" id="GBN63872.1"/>
    </source>
</evidence>
<dbReference type="EMBL" id="BGPR01139194">
    <property type="protein sequence ID" value="GBN63872.1"/>
    <property type="molecule type" value="Genomic_DNA"/>
</dbReference>
<keyword evidence="5" id="KW-1185">Reference proteome</keyword>
<reference evidence="4 5" key="1">
    <citation type="journal article" date="2019" name="Sci. Rep.">
        <title>Orb-weaving spider Araneus ventricosus genome elucidates the spidroin gene catalogue.</title>
        <authorList>
            <person name="Kono N."/>
            <person name="Nakamura H."/>
            <person name="Ohtoshi R."/>
            <person name="Moran D.A.P."/>
            <person name="Shinohara A."/>
            <person name="Yoshida Y."/>
            <person name="Fujiwara M."/>
            <person name="Mori M."/>
            <person name="Tomita M."/>
            <person name="Arakawa K."/>
        </authorList>
    </citation>
    <scope>NUCLEOTIDE SEQUENCE [LARGE SCALE GENOMIC DNA]</scope>
</reference>
<protein>
    <submittedName>
        <fullName evidence="4">Uncharacterized protein</fullName>
    </submittedName>
</protein>
<name>A0A4Y2QKN9_ARAVE</name>
<evidence type="ECO:0000313" key="5">
    <source>
        <dbReference type="Proteomes" id="UP000499080"/>
    </source>
</evidence>